<dbReference type="PANTHER" id="PTHR10695">
    <property type="entry name" value="DEPHOSPHO-COA KINASE-RELATED"/>
    <property type="match status" value="1"/>
</dbReference>
<comment type="subcellular location">
    <subcellularLocation>
        <location evidence="5">Cytoplasm</location>
    </subcellularLocation>
</comment>
<evidence type="ECO:0000256" key="4">
    <source>
        <dbReference type="ARBA" id="ARBA00022993"/>
    </source>
</evidence>
<dbReference type="Proteomes" id="UP000094828">
    <property type="component" value="Unassembled WGS sequence"/>
</dbReference>
<sequence length="308" mass="33784">MTSQSAISTRKVPVVGILGAIGSGKSFVARSAAVDVEPPWLVLDADRVGHEVLREATVRTRLVELFTSQILGADGEIDRRQLAAQVFGELPTQQAARKQLEQVVHPQIRSRLLRQIEHAAHSGYAAVILDAAILLETGWRTLCDLLVYIDTDEVDRHTQIAGRGWSMEELARREASQWSLDAKRSVADLVIFNDLKTNAATTALRDAIQTWLKRPPVTSSHAESSDVETIAQEPGNAVGQNGVSSFVKSAASLCAVKWPNDEPGPFSGMGWPLVRSLTNFESAWWCANLSIWHQPLKITSQLVRQPSP</sequence>
<keyword evidence="5" id="KW-0808">Transferase</keyword>
<comment type="catalytic activity">
    <reaction evidence="5">
        <text>3'-dephospho-CoA + ATP = ADP + CoA + H(+)</text>
        <dbReference type="Rhea" id="RHEA:18245"/>
        <dbReference type="ChEBI" id="CHEBI:15378"/>
        <dbReference type="ChEBI" id="CHEBI:30616"/>
        <dbReference type="ChEBI" id="CHEBI:57287"/>
        <dbReference type="ChEBI" id="CHEBI:57328"/>
        <dbReference type="ChEBI" id="CHEBI:456216"/>
        <dbReference type="EC" id="2.7.1.24"/>
    </reaction>
</comment>
<name>A0A1C3E9T7_9PLAN</name>
<evidence type="ECO:0000313" key="8">
    <source>
        <dbReference type="Proteomes" id="UP000094828"/>
    </source>
</evidence>
<dbReference type="EMBL" id="LYDR01000116">
    <property type="protein sequence ID" value="ODA29980.1"/>
    <property type="molecule type" value="Genomic_DNA"/>
</dbReference>
<dbReference type="PROSITE" id="PS51219">
    <property type="entry name" value="DPCK"/>
    <property type="match status" value="1"/>
</dbReference>
<accession>A0A1C3E9T7</accession>
<evidence type="ECO:0000256" key="6">
    <source>
        <dbReference type="NCBIfam" id="TIGR00152"/>
    </source>
</evidence>
<dbReference type="STRING" id="1841610.A6X21_06465"/>
<evidence type="ECO:0000256" key="1">
    <source>
        <dbReference type="ARBA" id="ARBA00009018"/>
    </source>
</evidence>
<dbReference type="UniPathway" id="UPA00241">
    <property type="reaction ID" value="UER00356"/>
</dbReference>
<dbReference type="Gene3D" id="3.40.50.300">
    <property type="entry name" value="P-loop containing nucleotide triphosphate hydrolases"/>
    <property type="match status" value="1"/>
</dbReference>
<evidence type="ECO:0000256" key="3">
    <source>
        <dbReference type="ARBA" id="ARBA00022840"/>
    </source>
</evidence>
<comment type="function">
    <text evidence="5">Catalyzes the phosphorylation of the 3'-hydroxyl group of dephosphocoenzyme A to form coenzyme A.</text>
</comment>
<keyword evidence="8" id="KW-1185">Reference proteome</keyword>
<keyword evidence="4 5" id="KW-0173">Coenzyme A biosynthesis</keyword>
<dbReference type="NCBIfam" id="TIGR00152">
    <property type="entry name" value="dephospho-CoA kinase"/>
    <property type="match status" value="1"/>
</dbReference>
<evidence type="ECO:0000256" key="2">
    <source>
        <dbReference type="ARBA" id="ARBA00022741"/>
    </source>
</evidence>
<dbReference type="Pfam" id="PF01121">
    <property type="entry name" value="CoaE"/>
    <property type="match status" value="1"/>
</dbReference>
<dbReference type="InterPro" id="IPR001977">
    <property type="entry name" value="Depp_CoAkinase"/>
</dbReference>
<dbReference type="GO" id="GO:0005737">
    <property type="term" value="C:cytoplasm"/>
    <property type="evidence" value="ECO:0007669"/>
    <property type="project" value="UniProtKB-SubCell"/>
</dbReference>
<dbReference type="OrthoDB" id="9812943at2"/>
<organism evidence="7 8">
    <name type="scientific">Planctopirus hydrillae</name>
    <dbReference type="NCBI Taxonomy" id="1841610"/>
    <lineage>
        <taxon>Bacteria</taxon>
        <taxon>Pseudomonadati</taxon>
        <taxon>Planctomycetota</taxon>
        <taxon>Planctomycetia</taxon>
        <taxon>Planctomycetales</taxon>
        <taxon>Planctomycetaceae</taxon>
        <taxon>Planctopirus</taxon>
    </lineage>
</organism>
<proteinExistence type="inferred from homology"/>
<feature type="binding site" evidence="5">
    <location>
        <begin position="22"/>
        <end position="27"/>
    </location>
    <ligand>
        <name>ATP</name>
        <dbReference type="ChEBI" id="CHEBI:30616"/>
    </ligand>
</feature>
<dbReference type="InterPro" id="IPR027417">
    <property type="entry name" value="P-loop_NTPase"/>
</dbReference>
<protein>
    <recommendedName>
        <fullName evidence="5 6">Dephospho-CoA kinase</fullName>
        <ecNumber evidence="5 6">2.7.1.24</ecNumber>
    </recommendedName>
    <alternativeName>
        <fullName evidence="5">Dephosphocoenzyme A kinase</fullName>
    </alternativeName>
</protein>
<dbReference type="GO" id="GO:0004140">
    <property type="term" value="F:dephospho-CoA kinase activity"/>
    <property type="evidence" value="ECO:0007669"/>
    <property type="project" value="UniProtKB-UniRule"/>
</dbReference>
<comment type="caution">
    <text evidence="7">The sequence shown here is derived from an EMBL/GenBank/DDBJ whole genome shotgun (WGS) entry which is preliminary data.</text>
</comment>
<dbReference type="AlphaFoldDB" id="A0A1C3E9T7"/>
<dbReference type="GO" id="GO:0015937">
    <property type="term" value="P:coenzyme A biosynthetic process"/>
    <property type="evidence" value="ECO:0007669"/>
    <property type="project" value="UniProtKB-UniRule"/>
</dbReference>
<gene>
    <name evidence="5" type="primary">coaE</name>
    <name evidence="7" type="ORF">A6X21_06465</name>
</gene>
<keyword evidence="3 5" id="KW-0067">ATP-binding</keyword>
<dbReference type="EC" id="2.7.1.24" evidence="5 6"/>
<dbReference type="CDD" id="cd02022">
    <property type="entry name" value="DPCK"/>
    <property type="match status" value="1"/>
</dbReference>
<keyword evidence="2 5" id="KW-0547">Nucleotide-binding</keyword>
<dbReference type="SUPFAM" id="SSF52540">
    <property type="entry name" value="P-loop containing nucleoside triphosphate hydrolases"/>
    <property type="match status" value="1"/>
</dbReference>
<keyword evidence="5" id="KW-0963">Cytoplasm</keyword>
<dbReference type="RefSeq" id="WP_068848867.1">
    <property type="nucleotide sequence ID" value="NZ_LYDR01000116.1"/>
</dbReference>
<dbReference type="HAMAP" id="MF_00376">
    <property type="entry name" value="Dephospho_CoA_kinase"/>
    <property type="match status" value="1"/>
</dbReference>
<evidence type="ECO:0000313" key="7">
    <source>
        <dbReference type="EMBL" id="ODA29980.1"/>
    </source>
</evidence>
<comment type="pathway">
    <text evidence="5">Cofactor biosynthesis; coenzyme A biosynthesis; CoA from (R)-pantothenate: step 5/5.</text>
</comment>
<evidence type="ECO:0000256" key="5">
    <source>
        <dbReference type="HAMAP-Rule" id="MF_00376"/>
    </source>
</evidence>
<comment type="similarity">
    <text evidence="1 5">Belongs to the CoaE family.</text>
</comment>
<keyword evidence="5 7" id="KW-0418">Kinase</keyword>
<dbReference type="GO" id="GO:0005524">
    <property type="term" value="F:ATP binding"/>
    <property type="evidence" value="ECO:0007669"/>
    <property type="project" value="UniProtKB-UniRule"/>
</dbReference>
<reference evidence="7 8" key="1">
    <citation type="submission" date="2016-05" db="EMBL/GenBank/DDBJ databases">
        <title>Genomic and physiological characterization of Planctopirus sp. isolated from fresh water lake.</title>
        <authorList>
            <person name="Subhash Y."/>
            <person name="Ramana C."/>
        </authorList>
    </citation>
    <scope>NUCLEOTIDE SEQUENCE [LARGE SCALE GENOMIC DNA]</scope>
    <source>
        <strain evidence="7 8">JC280</strain>
    </source>
</reference>
<dbReference type="PANTHER" id="PTHR10695:SF46">
    <property type="entry name" value="BIFUNCTIONAL COENZYME A SYNTHASE-RELATED"/>
    <property type="match status" value="1"/>
</dbReference>